<keyword evidence="1" id="KW-1133">Transmembrane helix</keyword>
<keyword evidence="1" id="KW-0812">Transmembrane</keyword>
<feature type="transmembrane region" description="Helical" evidence="1">
    <location>
        <begin position="40"/>
        <end position="60"/>
    </location>
</feature>
<dbReference type="EMBL" id="JOJR01000984">
    <property type="protein sequence ID" value="RCN33036.1"/>
    <property type="molecule type" value="Genomic_DNA"/>
</dbReference>
<feature type="transmembrane region" description="Helical" evidence="1">
    <location>
        <begin position="125"/>
        <end position="148"/>
    </location>
</feature>
<gene>
    <name evidence="2" type="ORF">ANCCAN_21137</name>
</gene>
<keyword evidence="3" id="KW-1185">Reference proteome</keyword>
<evidence type="ECO:0000313" key="2">
    <source>
        <dbReference type="EMBL" id="RCN33036.1"/>
    </source>
</evidence>
<accession>A0A368FLI4</accession>
<dbReference type="AlphaFoldDB" id="A0A368FLI4"/>
<sequence length="187" mass="21710">MAVYDYWPLKIIKCVQITLSVSAAITLNFTTSYFTTVSEFVVVIGYSVLCSMISLYIRLVRKYSGRVSQMATLHKKFQDKENGRTMPIYTFILINELASSTITFVSIALFQKLEVPDEEMVEDLMVILILIISYRVLFINSITLYNCYLWRRMQKKCPINHYANGEDHFKQLQSSWEAADVNDHRCS</sequence>
<keyword evidence="1" id="KW-0472">Membrane</keyword>
<organism evidence="2 3">
    <name type="scientific">Ancylostoma caninum</name>
    <name type="common">Dog hookworm</name>
    <dbReference type="NCBI Taxonomy" id="29170"/>
    <lineage>
        <taxon>Eukaryota</taxon>
        <taxon>Metazoa</taxon>
        <taxon>Ecdysozoa</taxon>
        <taxon>Nematoda</taxon>
        <taxon>Chromadorea</taxon>
        <taxon>Rhabditida</taxon>
        <taxon>Rhabditina</taxon>
        <taxon>Rhabditomorpha</taxon>
        <taxon>Strongyloidea</taxon>
        <taxon>Ancylostomatidae</taxon>
        <taxon>Ancylostomatinae</taxon>
        <taxon>Ancylostoma</taxon>
    </lineage>
</organism>
<reference evidence="2 3" key="1">
    <citation type="submission" date="2014-10" db="EMBL/GenBank/DDBJ databases">
        <title>Draft genome of the hookworm Ancylostoma caninum.</title>
        <authorList>
            <person name="Mitreva M."/>
        </authorList>
    </citation>
    <scope>NUCLEOTIDE SEQUENCE [LARGE SCALE GENOMIC DNA]</scope>
    <source>
        <strain evidence="2 3">Baltimore</strain>
    </source>
</reference>
<proteinExistence type="predicted"/>
<comment type="caution">
    <text evidence="2">The sequence shown here is derived from an EMBL/GenBank/DDBJ whole genome shotgun (WGS) entry which is preliminary data.</text>
</comment>
<evidence type="ECO:0000313" key="3">
    <source>
        <dbReference type="Proteomes" id="UP000252519"/>
    </source>
</evidence>
<protein>
    <submittedName>
        <fullName evidence="2">Uncharacterized protein</fullName>
    </submittedName>
</protein>
<evidence type="ECO:0000256" key="1">
    <source>
        <dbReference type="SAM" id="Phobius"/>
    </source>
</evidence>
<name>A0A368FLI4_ANCCA</name>
<dbReference type="OrthoDB" id="10370421at2759"/>
<dbReference type="Proteomes" id="UP000252519">
    <property type="component" value="Unassembled WGS sequence"/>
</dbReference>
<feature type="transmembrane region" description="Helical" evidence="1">
    <location>
        <begin position="88"/>
        <end position="110"/>
    </location>
</feature>